<keyword evidence="5 7" id="KW-0472">Membrane</keyword>
<keyword evidence="2 7" id="KW-0812">Transmembrane</keyword>
<proteinExistence type="predicted"/>
<sequence>MASRGDYLPLTYFPIQYRYFTRDDFYTSRANTVTVRGKPEDPELPFRENTVFRIPEKTTAFNMVANFDDCASGHYSVRWRIKLLDKFTVAKGFHFTANVAYDAEADINGTLDVFMLEPKLRVLENDVTEFVLNKSTTPLYVIQSTGYQRSAEDAPESTPITRLVSSKSSHFLASLTLSRDIAHITVWNMAAENEPNGRAVTAIRYRRISDITVGIAISANGDQIAVYQEPNIGQWVEGTEIETAQLPFTLFHNPLVRSPEFAVKLNESGAPKDPNSVPRLEEFKWEPNPLKDFIGYGGFLPGPQVSSRGRGESDGISTRGNSESTNARVDVTPLNSIFVACNGLYLEIFEISSERKWTQMHSIGLSDLIPTISRRLTCKMMMESISNNTFIWLEDDGVCCTIWDLYRGTNISYISADENGFMGRETRYSKMAMSPSESIVALATTNGTLTTYFAKSGASIDNRIFPDFKIEHIGFHGQDSQLFVVLRNSKSAALSARILDSLELKSEIAVNQVPIPTIGSTILAFFKMPGFQDKGVICEAFESKINCYISYQPTSSKIDKNNENVHEALPEDNVSESLVDDNFQYRIQVDYHREHLPEGLHARYWVHHIKILEEDILSMSSKPIFSFVPEPWMRSLTTKAVDPSKLMSAYYLPDGTRFAVVGMQTLQIWMLPTIDDHKCNLQFIWSKPKNEENLKKIHSSKRERAGEYYYDILETSIRMDVDTGNTVAEIIVDDEYKDDETWTSGTIGSRYAIEHCFKSIHLLAAAYDYSKSENDKTLKLRKKSAFTYGGHAEAIIRFASVHLNRQLPAGVVLPEPRFQPQDNSKSKEGFMHSIMHKKSELSVTQYGASVDKHCGVVTLLTTLLDQKCLHKTNHIFIMGLLAAEDGFWIPNDDEQLNPITRAIDLGNRTLIEAFIKYAVKYARIRHPAYLMPVVQCVEVLTDQHPDLVAYTFKMTSYVPAHNHGYLNAHIMIAYPQYKTRLKSVPKLFSRTKVVEKPSLDDYYKPVFSLRSQLPLRAAFSLRDVETYISKKRKSRFPEAVDEETKQSQSKFTNKVYVCPYPMLSTYGPNKPWYTGSRSGKSPFTVIAGGDFFEYPAMQAILRFKWQKYASFYWFIRFFFVLMFVIFMVGVITAQVTVSTIPDTSVDPNTNWSDQVSKRYLKNWRWVFYTALANAFVLLAYELVQFTDDPKKYVRSPYNYMDLITYSLNIAGCIVFLSYKPDSDPQGPHQISALSFGILALYLNLLFELRVLKPLGIVVNIILNIARSIVWFFMVLTLFLVSFTLALQHLLHTRQYRQNCIIGENTCDLQDYPGEYPRNFFMALIDTYFFLAGRYDPVASSLTSGSTSFRIMMLIFFIFTAILLLNILIALMNDGFELSKKQGEVAWHKQLSDVIAEVERFLMPKKYHKKSDYFPSYIYYYASEQEAENYVSGHKISNKSKLSPEGKYLVDHMDEIYINVSGMQHDQNKKLDVLNAKNLKLEEALKAQDLRLLKALMDLDYIANTVDGTGNIFAGAASGPDPDPDSASEFARPSRSTTFASDRQSTSPSHNATPVSATPVASEMRIETEPTSTSANRRTIGLSPRRQNAMDRAPLTTESQVPSPTSISITRRSTASRGLRRQYSMESVPLSFGS</sequence>
<feature type="compositionally biased region" description="Low complexity" evidence="6">
    <location>
        <begin position="1601"/>
        <end position="1616"/>
    </location>
</feature>
<keyword evidence="3" id="KW-0677">Repeat</keyword>
<feature type="compositionally biased region" description="Polar residues" evidence="6">
    <location>
        <begin position="315"/>
        <end position="325"/>
    </location>
</feature>
<keyword evidence="4 7" id="KW-1133">Transmembrane helix</keyword>
<feature type="transmembrane region" description="Helical" evidence="7">
    <location>
        <begin position="1230"/>
        <end position="1248"/>
    </location>
</feature>
<evidence type="ECO:0000256" key="2">
    <source>
        <dbReference type="ARBA" id="ARBA00022692"/>
    </source>
</evidence>
<dbReference type="GO" id="GO:0005886">
    <property type="term" value="C:plasma membrane"/>
    <property type="evidence" value="ECO:0007669"/>
    <property type="project" value="TreeGrafter"/>
</dbReference>
<feature type="transmembrane region" description="Helical" evidence="7">
    <location>
        <begin position="1165"/>
        <end position="1182"/>
    </location>
</feature>
<dbReference type="GO" id="GO:0098703">
    <property type="term" value="P:calcium ion import across plasma membrane"/>
    <property type="evidence" value="ECO:0007669"/>
    <property type="project" value="TreeGrafter"/>
</dbReference>
<dbReference type="PANTHER" id="PTHR10582:SF2">
    <property type="entry name" value="INACTIVE"/>
    <property type="match status" value="1"/>
</dbReference>
<name>A0A9P6T3Y6_9FUNG</name>
<feature type="transmembrane region" description="Helical" evidence="7">
    <location>
        <begin position="1268"/>
        <end position="1286"/>
    </location>
</feature>
<feature type="transmembrane region" description="Helical" evidence="7">
    <location>
        <begin position="1350"/>
        <end position="1371"/>
    </location>
</feature>
<comment type="subcellular location">
    <subcellularLocation>
        <location evidence="1">Membrane</location>
        <topology evidence="1">Multi-pass membrane protein</topology>
    </subcellularLocation>
</comment>
<protein>
    <recommendedName>
        <fullName evidence="8">Ion transport domain-containing protein</fullName>
    </recommendedName>
</protein>
<keyword evidence="10" id="KW-1185">Reference proteome</keyword>
<reference evidence="9" key="1">
    <citation type="journal article" date="2020" name="Fungal Divers.">
        <title>Resolving the Mortierellaceae phylogeny through synthesis of multi-gene phylogenetics and phylogenomics.</title>
        <authorList>
            <person name="Vandepol N."/>
            <person name="Liber J."/>
            <person name="Desiro A."/>
            <person name="Na H."/>
            <person name="Kennedy M."/>
            <person name="Barry K."/>
            <person name="Grigoriev I.V."/>
            <person name="Miller A.N."/>
            <person name="O'Donnell K."/>
            <person name="Stajich J.E."/>
            <person name="Bonito G."/>
        </authorList>
    </citation>
    <scope>NUCLEOTIDE SEQUENCE</scope>
    <source>
        <strain evidence="9">NRRL 2769</strain>
    </source>
</reference>
<feature type="region of interest" description="Disordered" evidence="6">
    <location>
        <begin position="301"/>
        <end position="325"/>
    </location>
</feature>
<evidence type="ECO:0000256" key="3">
    <source>
        <dbReference type="ARBA" id="ARBA00022737"/>
    </source>
</evidence>
<evidence type="ECO:0000256" key="1">
    <source>
        <dbReference type="ARBA" id="ARBA00004141"/>
    </source>
</evidence>
<dbReference type="SUPFAM" id="SSF50978">
    <property type="entry name" value="WD40 repeat-like"/>
    <property type="match status" value="1"/>
</dbReference>
<dbReference type="Proteomes" id="UP000703661">
    <property type="component" value="Unassembled WGS sequence"/>
</dbReference>
<evidence type="ECO:0000256" key="6">
    <source>
        <dbReference type="SAM" id="MobiDB-lite"/>
    </source>
</evidence>
<dbReference type="InterPro" id="IPR024862">
    <property type="entry name" value="TRPV"/>
</dbReference>
<evidence type="ECO:0000259" key="8">
    <source>
        <dbReference type="Pfam" id="PF00520"/>
    </source>
</evidence>
<accession>A0A9P6T3Y6</accession>
<organism evidence="9 10">
    <name type="scientific">Entomortierella chlamydospora</name>
    <dbReference type="NCBI Taxonomy" id="101097"/>
    <lineage>
        <taxon>Eukaryota</taxon>
        <taxon>Fungi</taxon>
        <taxon>Fungi incertae sedis</taxon>
        <taxon>Mucoromycota</taxon>
        <taxon>Mortierellomycotina</taxon>
        <taxon>Mortierellomycetes</taxon>
        <taxon>Mortierellales</taxon>
        <taxon>Mortierellaceae</taxon>
        <taxon>Entomortierella</taxon>
    </lineage>
</organism>
<gene>
    <name evidence="9" type="ORF">BGZ80_001378</name>
</gene>
<evidence type="ECO:0000313" key="9">
    <source>
        <dbReference type="EMBL" id="KAG0021946.1"/>
    </source>
</evidence>
<feature type="transmembrane region" description="Helical" evidence="7">
    <location>
        <begin position="1111"/>
        <end position="1131"/>
    </location>
</feature>
<feature type="domain" description="Ion transport" evidence="8">
    <location>
        <begin position="1123"/>
        <end position="1381"/>
    </location>
</feature>
<evidence type="ECO:0000256" key="5">
    <source>
        <dbReference type="ARBA" id="ARBA00023136"/>
    </source>
</evidence>
<dbReference type="Pfam" id="PF00520">
    <property type="entry name" value="Ion_trans"/>
    <property type="match status" value="1"/>
</dbReference>
<dbReference type="PANTHER" id="PTHR10582">
    <property type="entry name" value="TRANSIENT RECEPTOR POTENTIAL ION CHANNEL PROTEIN"/>
    <property type="match status" value="1"/>
</dbReference>
<dbReference type="GO" id="GO:0005216">
    <property type="term" value="F:monoatomic ion channel activity"/>
    <property type="evidence" value="ECO:0007669"/>
    <property type="project" value="InterPro"/>
</dbReference>
<feature type="compositionally biased region" description="Polar residues" evidence="6">
    <location>
        <begin position="1533"/>
        <end position="1555"/>
    </location>
</feature>
<evidence type="ECO:0000256" key="4">
    <source>
        <dbReference type="ARBA" id="ARBA00022989"/>
    </source>
</evidence>
<feature type="transmembrane region" description="Helical" evidence="7">
    <location>
        <begin position="1202"/>
        <end position="1218"/>
    </location>
</feature>
<dbReference type="EMBL" id="JAAAID010000131">
    <property type="protein sequence ID" value="KAG0021946.1"/>
    <property type="molecule type" value="Genomic_DNA"/>
</dbReference>
<comment type="caution">
    <text evidence="9">The sequence shown here is derived from an EMBL/GenBank/DDBJ whole genome shotgun (WGS) entry which is preliminary data.</text>
</comment>
<evidence type="ECO:0000313" key="10">
    <source>
        <dbReference type="Proteomes" id="UP000703661"/>
    </source>
</evidence>
<feature type="region of interest" description="Disordered" evidence="6">
    <location>
        <begin position="1513"/>
        <end position="1633"/>
    </location>
</feature>
<dbReference type="InterPro" id="IPR036322">
    <property type="entry name" value="WD40_repeat_dom_sf"/>
</dbReference>
<dbReference type="InterPro" id="IPR005821">
    <property type="entry name" value="Ion_trans_dom"/>
</dbReference>
<evidence type="ECO:0000256" key="7">
    <source>
        <dbReference type="SAM" id="Phobius"/>
    </source>
</evidence>